<keyword evidence="2" id="KW-1185">Reference proteome</keyword>
<dbReference type="InterPro" id="IPR032675">
    <property type="entry name" value="LRR_dom_sf"/>
</dbReference>
<evidence type="ECO:0000313" key="2">
    <source>
        <dbReference type="Proteomes" id="UP000308730"/>
    </source>
</evidence>
<dbReference type="OrthoDB" id="3181669at2759"/>
<gene>
    <name evidence="1" type="ORF">EUX98_g6489</name>
</gene>
<comment type="caution">
    <text evidence="1">The sequence shown here is derived from an EMBL/GenBank/DDBJ whole genome shotgun (WGS) entry which is preliminary data.</text>
</comment>
<dbReference type="SUPFAM" id="SSF52058">
    <property type="entry name" value="L domain-like"/>
    <property type="match status" value="1"/>
</dbReference>
<proteinExistence type="predicted"/>
<dbReference type="Proteomes" id="UP000308730">
    <property type="component" value="Unassembled WGS sequence"/>
</dbReference>
<evidence type="ECO:0000313" key="1">
    <source>
        <dbReference type="EMBL" id="THH27699.1"/>
    </source>
</evidence>
<dbReference type="Gene3D" id="1.20.1280.50">
    <property type="match status" value="1"/>
</dbReference>
<reference evidence="1 2" key="1">
    <citation type="submission" date="2019-02" db="EMBL/GenBank/DDBJ databases">
        <title>Genome sequencing of the rare red list fungi Antrodiella citrinella (Flaviporus citrinellus).</title>
        <authorList>
            <person name="Buettner E."/>
            <person name="Kellner H."/>
        </authorList>
    </citation>
    <scope>NUCLEOTIDE SEQUENCE [LARGE SCALE GENOMIC DNA]</scope>
    <source>
        <strain evidence="1 2">DSM 108506</strain>
    </source>
</reference>
<accession>A0A4S4MP58</accession>
<name>A0A4S4MP58_9APHY</name>
<dbReference type="EMBL" id="SGPM01000232">
    <property type="protein sequence ID" value="THH27699.1"/>
    <property type="molecule type" value="Genomic_DNA"/>
</dbReference>
<dbReference type="AlphaFoldDB" id="A0A4S4MP58"/>
<organism evidence="1 2">
    <name type="scientific">Antrodiella citrinella</name>
    <dbReference type="NCBI Taxonomy" id="2447956"/>
    <lineage>
        <taxon>Eukaryota</taxon>
        <taxon>Fungi</taxon>
        <taxon>Dikarya</taxon>
        <taxon>Basidiomycota</taxon>
        <taxon>Agaricomycotina</taxon>
        <taxon>Agaricomycetes</taxon>
        <taxon>Polyporales</taxon>
        <taxon>Steccherinaceae</taxon>
        <taxon>Antrodiella</taxon>
    </lineage>
</organism>
<dbReference type="Gene3D" id="3.80.10.10">
    <property type="entry name" value="Ribonuclease Inhibitor"/>
    <property type="match status" value="1"/>
</dbReference>
<sequence>MQGHVIAREEARKVLQEAYARAAIDHKIKLNTLTPIAAIPTELLTYIFLQYVASELTDADPETRIPSHPYSFLKITHVCHHWREAALKSPMLWQNVTYLDSKTSRECVHTVLARSMSCPLNIYIEGRADHESLEMPDVVEVIFQAVSRARILCLSSVPQSTLASLVPRAPDLTILCLARTGRVDWLPDSFDYCEFPSLQELVLDRYKVTGDNPIFKSPGLLEFSHSTSDDMECVGDASLSALKRTPQLKHLRLTGVFGPIRGPHVKLPDLEYLYWEGVSSNPKFTFGWLDMLTLPATHSACIDVSRDVYSPEYCFSDFTSLIDTFTTRRGEPIRSVAVWGYATDTHSLRAVNVDLYYAMTDTDSMGSLDLAPPHLRIMLSLSSQEQQTFIDEVLASLPLTHVRSLLIFGIPYNTQTLKPAYVKLLQKMPELHTLHLGDVSCKDLPVFLNTRIGLIAPKTPRHLRPWLIPHLRKLVIEHVKWKPAFKESLMKALNGRDAAGIGLEHVMFLCCSGLNQDAVVEMDDVSETQVNWDGKQKSCIEKWTGPLASSL</sequence>
<protein>
    <submittedName>
        <fullName evidence="1">Uncharacterized protein</fullName>
    </submittedName>
</protein>